<accession>Q6YQN3</accession>
<dbReference type="Gene3D" id="3.90.580.10">
    <property type="entry name" value="Zinc finger, CHC2-type domain"/>
    <property type="match status" value="1"/>
</dbReference>
<dbReference type="AlphaFoldDB" id="Q6YQN3"/>
<reference evidence="1 2" key="1">
    <citation type="journal article" date="2004" name="Nat. Genet.">
        <title>Reductive evolution suggested from the complete genome sequence of a plant-pathogenic phytoplasma.</title>
        <authorList>
            <person name="Oshima K."/>
            <person name="Kakizawa S."/>
            <person name="Nishigawa H."/>
            <person name="Jung H.-Y."/>
            <person name="Wei W."/>
            <person name="Suzuki S."/>
            <person name="Arashida R."/>
            <person name="Nakata D."/>
            <person name="Miyata S."/>
            <person name="Ugaki M."/>
            <person name="Namba S."/>
        </authorList>
    </citation>
    <scope>NUCLEOTIDE SEQUENCE [LARGE SCALE GENOMIC DNA]</scope>
    <source>
        <strain evidence="2">OY-M</strain>
    </source>
</reference>
<keyword evidence="2" id="KW-1185">Reference proteome</keyword>
<evidence type="ECO:0000313" key="2">
    <source>
        <dbReference type="Proteomes" id="UP000002523"/>
    </source>
</evidence>
<sequence length="122" mass="14579">MNHQDKIKHIKTNFPMIVLLKKLNIIPPNFNTKYRFPCPIHQGQNPTCCHLTSDNKIHCWKCCKDYDIIDVYMEIREIKTFNNALEKINNFMKTQEFKNLNKQQKSITKISYEPFEKTISTQ</sequence>
<gene>
    <name evidence="1" type="ordered locus">PAM_340</name>
</gene>
<protein>
    <recommendedName>
        <fullName evidence="3">DNA primase</fullName>
    </recommendedName>
</protein>
<name>Q6YQN3_ONYPE</name>
<dbReference type="EMBL" id="AP006628">
    <property type="protein sequence ID" value="BAD04425.1"/>
    <property type="molecule type" value="Genomic_DNA"/>
</dbReference>
<dbReference type="GO" id="GO:0008270">
    <property type="term" value="F:zinc ion binding"/>
    <property type="evidence" value="ECO:0007669"/>
    <property type="project" value="InterPro"/>
</dbReference>
<evidence type="ECO:0000313" key="1">
    <source>
        <dbReference type="EMBL" id="BAD04425.1"/>
    </source>
</evidence>
<dbReference type="Proteomes" id="UP000002523">
    <property type="component" value="Chromosome"/>
</dbReference>
<dbReference type="eggNOG" id="COG0358">
    <property type="taxonomic scope" value="Bacteria"/>
</dbReference>
<dbReference type="SUPFAM" id="SSF57783">
    <property type="entry name" value="Zinc beta-ribbon"/>
    <property type="match status" value="1"/>
</dbReference>
<dbReference type="GO" id="GO:0006260">
    <property type="term" value="P:DNA replication"/>
    <property type="evidence" value="ECO:0007669"/>
    <property type="project" value="InterPro"/>
</dbReference>
<organism evidence="1 2">
    <name type="scientific">Onion yellows phytoplasma (strain OY-M)</name>
    <dbReference type="NCBI Taxonomy" id="262768"/>
    <lineage>
        <taxon>Bacteria</taxon>
        <taxon>Bacillati</taxon>
        <taxon>Mycoplasmatota</taxon>
        <taxon>Mollicutes</taxon>
        <taxon>Acholeplasmatales</taxon>
        <taxon>Acholeplasmataceae</taxon>
        <taxon>Candidatus Phytoplasma</taxon>
        <taxon>16SrI (Aster yellows group)</taxon>
    </lineage>
</organism>
<proteinExistence type="predicted"/>
<evidence type="ECO:0008006" key="3">
    <source>
        <dbReference type="Google" id="ProtNLM"/>
    </source>
</evidence>
<dbReference type="InterPro" id="IPR036977">
    <property type="entry name" value="DNA_primase_Znf_CHC2"/>
</dbReference>
<dbReference type="KEGG" id="poy:PAM_340"/>
<dbReference type="HOGENOM" id="CLU_1935901_0_0_14"/>
<dbReference type="GO" id="GO:0003677">
    <property type="term" value="F:DNA binding"/>
    <property type="evidence" value="ECO:0007669"/>
    <property type="project" value="InterPro"/>
</dbReference>